<organism evidence="1">
    <name type="scientific">Podoviridae sp. ctbO711</name>
    <dbReference type="NCBI Taxonomy" id="2826564"/>
    <lineage>
        <taxon>Viruses</taxon>
        <taxon>Duplodnaviria</taxon>
        <taxon>Heunggongvirae</taxon>
        <taxon>Uroviricota</taxon>
        <taxon>Caudoviricetes</taxon>
    </lineage>
</organism>
<proteinExistence type="predicted"/>
<evidence type="ECO:0000313" key="1">
    <source>
        <dbReference type="EMBL" id="DAD78868.1"/>
    </source>
</evidence>
<dbReference type="EMBL" id="BK014853">
    <property type="protein sequence ID" value="DAD78868.1"/>
    <property type="molecule type" value="Genomic_DNA"/>
</dbReference>
<reference evidence="1" key="1">
    <citation type="journal article" date="2021" name="Proc. Natl. Acad. Sci. U.S.A.">
        <title>A Catalog of Tens of Thousands of Viruses from Human Metagenomes Reveals Hidden Associations with Chronic Diseases.</title>
        <authorList>
            <person name="Tisza M.J."/>
            <person name="Buck C.B."/>
        </authorList>
    </citation>
    <scope>NUCLEOTIDE SEQUENCE</scope>
    <source>
        <strain evidence="1">CtbO711</strain>
    </source>
</reference>
<name>A0A8S5M9G6_9CAUD</name>
<protein>
    <submittedName>
        <fullName evidence="1">Antitoxin</fullName>
    </submittedName>
</protein>
<accession>A0A8S5M9G6</accession>
<sequence length="54" mass="6452">MAKKNITVSIDRKLDEFIEEKQWDLRLKRPLLLRKILEDWAVEHGYKAPESGDE</sequence>